<name>A0A839ZUS9_9CAUL</name>
<gene>
    <name evidence="1" type="ORF">GGQ61_000226</name>
</gene>
<evidence type="ECO:0000313" key="1">
    <source>
        <dbReference type="EMBL" id="MBB3889529.1"/>
    </source>
</evidence>
<reference evidence="1 2" key="1">
    <citation type="submission" date="2020-08" db="EMBL/GenBank/DDBJ databases">
        <title>Genomic Encyclopedia of Type Strains, Phase IV (KMG-IV): sequencing the most valuable type-strain genomes for metagenomic binning, comparative biology and taxonomic classification.</title>
        <authorList>
            <person name="Goeker M."/>
        </authorList>
    </citation>
    <scope>NUCLEOTIDE SEQUENCE [LARGE SCALE GENOMIC DNA]</scope>
    <source>
        <strain evidence="1 2">DSM 21793</strain>
    </source>
</reference>
<comment type="caution">
    <text evidence="1">The sequence shown here is derived from an EMBL/GenBank/DDBJ whole genome shotgun (WGS) entry which is preliminary data.</text>
</comment>
<dbReference type="AlphaFoldDB" id="A0A839ZUS9"/>
<dbReference type="EMBL" id="JACIDK010000001">
    <property type="protein sequence ID" value="MBB3889529.1"/>
    <property type="molecule type" value="Genomic_DNA"/>
</dbReference>
<accession>A0A839ZUS9</accession>
<dbReference type="RefSeq" id="WP_183769537.1">
    <property type="nucleotide sequence ID" value="NZ_JACIDK010000001.1"/>
</dbReference>
<protein>
    <submittedName>
        <fullName evidence="1">Uncharacterized protein</fullName>
    </submittedName>
</protein>
<evidence type="ECO:0000313" key="2">
    <source>
        <dbReference type="Proteomes" id="UP000530564"/>
    </source>
</evidence>
<organism evidence="1 2">
    <name type="scientific">Phenylobacterium haematophilum</name>
    <dbReference type="NCBI Taxonomy" id="98513"/>
    <lineage>
        <taxon>Bacteria</taxon>
        <taxon>Pseudomonadati</taxon>
        <taxon>Pseudomonadota</taxon>
        <taxon>Alphaproteobacteria</taxon>
        <taxon>Caulobacterales</taxon>
        <taxon>Caulobacteraceae</taxon>
        <taxon>Phenylobacterium</taxon>
    </lineage>
</organism>
<keyword evidence="2" id="KW-1185">Reference proteome</keyword>
<dbReference type="Proteomes" id="UP000530564">
    <property type="component" value="Unassembled WGS sequence"/>
</dbReference>
<sequence length="89" mass="9613">MRRALRGLIGCRLADLTDEERQRCDERLAAVEDRIGRKLDLDPRGAFAKETAPYLARRPKNGCKARAGGDADPAGEQGAAVGIGCAWAF</sequence>
<proteinExistence type="predicted"/>